<proteinExistence type="predicted"/>
<evidence type="ECO:0000313" key="3">
    <source>
        <dbReference type="Proteomes" id="UP000562984"/>
    </source>
</evidence>
<dbReference type="InterPro" id="IPR047990">
    <property type="entry name" value="DLW39-like"/>
</dbReference>
<sequence>MTMGLFKKLIVGGALAGGAKVLADKRKKQAEAEAKLWDEATGRTTPPPAAPAAPAAN</sequence>
<organism evidence="2 3">
    <name type="scientific">Nakamurella aerolata</name>
    <dbReference type="NCBI Taxonomy" id="1656892"/>
    <lineage>
        <taxon>Bacteria</taxon>
        <taxon>Bacillati</taxon>
        <taxon>Actinomycetota</taxon>
        <taxon>Actinomycetes</taxon>
        <taxon>Nakamurellales</taxon>
        <taxon>Nakamurellaceae</taxon>
        <taxon>Nakamurella</taxon>
    </lineage>
</organism>
<reference evidence="2 3" key="1">
    <citation type="submission" date="2020-05" db="EMBL/GenBank/DDBJ databases">
        <title>Nakamurella sp. DB0629 isolated from air conditioner.</title>
        <authorList>
            <person name="Kim D.H."/>
            <person name="Kim D.-U."/>
        </authorList>
    </citation>
    <scope>NUCLEOTIDE SEQUENCE [LARGE SCALE GENOMIC DNA]</scope>
    <source>
        <strain evidence="2 3">DB0629</strain>
    </source>
</reference>
<protein>
    <submittedName>
        <fullName evidence="2">Uncharacterized protein</fullName>
    </submittedName>
</protein>
<dbReference type="AlphaFoldDB" id="A0A849A7M6"/>
<comment type="caution">
    <text evidence="2">The sequence shown here is derived from an EMBL/GenBank/DDBJ whole genome shotgun (WGS) entry which is preliminary data.</text>
</comment>
<dbReference type="NCBIfam" id="NF038356">
    <property type="entry name" value="actino_DLW39"/>
    <property type="match status" value="1"/>
</dbReference>
<evidence type="ECO:0000313" key="2">
    <source>
        <dbReference type="EMBL" id="NNG36495.1"/>
    </source>
</evidence>
<keyword evidence="3" id="KW-1185">Reference proteome</keyword>
<accession>A0A849A7M6</accession>
<feature type="region of interest" description="Disordered" evidence="1">
    <location>
        <begin position="33"/>
        <end position="57"/>
    </location>
</feature>
<gene>
    <name evidence="2" type="ORF">HKD39_12405</name>
</gene>
<name>A0A849A7M6_9ACTN</name>
<dbReference type="Proteomes" id="UP000562984">
    <property type="component" value="Unassembled WGS sequence"/>
</dbReference>
<dbReference type="EMBL" id="JABEND010000006">
    <property type="protein sequence ID" value="NNG36495.1"/>
    <property type="molecule type" value="Genomic_DNA"/>
</dbReference>
<evidence type="ECO:0000256" key="1">
    <source>
        <dbReference type="SAM" id="MobiDB-lite"/>
    </source>
</evidence>